<keyword evidence="2" id="KW-0813">Transport</keyword>
<evidence type="ECO:0000259" key="11">
    <source>
        <dbReference type="Pfam" id="PF18139"/>
    </source>
</evidence>
<sequence length="879" mass="99514">MASSFWCYDGSFRLQEGTQIGENGEWDPKKHVQEMPTDAFGDIAFMGLGQKVGKYVRLSQDTPSSVIYHLITQHWGLDVPNLLISVTGGAKDFNMKPRLKNVFRRGLVKVAQTTGAWIITGGTHTGVMKQVGEAVRDFSLSSSYNEGEVVTIGIATWGTLHNREGLIHPTGGFPAEYIVDEDGQGHLTCLDSNHSHFILVDDGTHGRYGVEIPLRTKLEKFISEQTKERGGVAIKIPIVCVVLEGGPGTLHTIYNAITNGTPCVIVEGSGRVADVIAQVAGLPISEITISLIQQKLSMFFQEMFETFTEGRIVEWTKKVRQAGASVFRHEPAADPDRSPLTNVVFPAASRSHDHFGHENWDHQLKLAVAWNRVDIARSEIFTDERQWKPSELHPMMTAALISNKPEFVKLFLEHGVRLKELVTWDSLLYLYKNLDPSCLFHCKLQKVLAEEPELSGVPRAGPSRSSLAFPEPQSQDCIAAALACTKILKELSKEEQDTDSSEEMLALADEYEHRAIGVFTECYRKDEERAQKLLIRVSEAWGKTTCLQLALEAKDMKFVSHGGIQTVFMYFSDFWNKLDIAAILLFIAGLTCRLIPALLYSGRVILSLDFIMFCLRLMHIFTISKTLGPKIIIMKRMMKDVFFFLFLLAVWVVSFGVAKQAILIHNESRVDWIFRGVVYQSYLTIFGEIPAYIDGVNFSLDHCSPNGTDPYKPKCPESDATRQAPAFPQWLTVILLCLYLLFANILLLNLLIAMFNYTFQQVQEHTDQIWKFQRHDLIEEYHSRPPAPPPFILLSHLHLFIRRVVLKIPAKRHKQLKNKLEKNEEAALLAWEIYLKENYLQNQQCQRTQRPEQKIQDISNKYGSRDSPLREMPLPPAVP</sequence>
<feature type="transmembrane region" description="Helical" evidence="9">
    <location>
        <begin position="641"/>
        <end position="662"/>
    </location>
</feature>
<feature type="domain" description="TRPM SLOG" evidence="11">
    <location>
        <begin position="54"/>
        <end position="305"/>
    </location>
</feature>
<evidence type="ECO:0000256" key="6">
    <source>
        <dbReference type="ARBA" id="ARBA00023136"/>
    </source>
</evidence>
<keyword evidence="7" id="KW-0407">Ion channel</keyword>
<dbReference type="PANTHER" id="PTHR13800">
    <property type="entry name" value="TRANSIENT RECEPTOR POTENTIAL CATION CHANNEL, SUBFAMILY M, MEMBER 6"/>
    <property type="match status" value="1"/>
</dbReference>
<dbReference type="InterPro" id="IPR057366">
    <property type="entry name" value="TRPM-like"/>
</dbReference>
<dbReference type="GO" id="GO:0051209">
    <property type="term" value="P:release of sequestered calcium ion into cytosol"/>
    <property type="evidence" value="ECO:0007669"/>
    <property type="project" value="TreeGrafter"/>
</dbReference>
<evidence type="ECO:0000256" key="9">
    <source>
        <dbReference type="SAM" id="Phobius"/>
    </source>
</evidence>
<evidence type="ECO:0000256" key="3">
    <source>
        <dbReference type="ARBA" id="ARBA00022692"/>
    </source>
</evidence>
<dbReference type="Pfam" id="PF25508">
    <property type="entry name" value="TRPM2"/>
    <property type="match status" value="2"/>
</dbReference>
<dbReference type="Ensembl" id="ENSEAST00005002128.1">
    <property type="protein sequence ID" value="ENSEASP00005001925.1"/>
    <property type="gene ID" value="ENSEASG00005000375.1"/>
</dbReference>
<evidence type="ECO:0000256" key="7">
    <source>
        <dbReference type="ARBA" id="ARBA00023303"/>
    </source>
</evidence>
<gene>
    <name evidence="13" type="primary">TRPM2</name>
</gene>
<dbReference type="GO" id="GO:0099604">
    <property type="term" value="F:ligand-gated calcium channel activity"/>
    <property type="evidence" value="ECO:0007669"/>
    <property type="project" value="TreeGrafter"/>
</dbReference>
<evidence type="ECO:0000256" key="2">
    <source>
        <dbReference type="ARBA" id="ARBA00022448"/>
    </source>
</evidence>
<evidence type="ECO:0000313" key="13">
    <source>
        <dbReference type="Ensembl" id="ENSEASP00005001925.1"/>
    </source>
</evidence>
<evidence type="ECO:0000256" key="1">
    <source>
        <dbReference type="ARBA" id="ARBA00004141"/>
    </source>
</evidence>
<feature type="region of interest" description="Disordered" evidence="8">
    <location>
        <begin position="845"/>
        <end position="879"/>
    </location>
</feature>
<dbReference type="AlphaFoldDB" id="A0A8C4KZB7"/>
<name>A0A8C4KZB7_EQUAS</name>
<comment type="subcellular location">
    <subcellularLocation>
        <location evidence="1">Membrane</location>
        <topology evidence="1">Multi-pass membrane protein</topology>
    </subcellularLocation>
</comment>
<dbReference type="PANTHER" id="PTHR13800:SF2">
    <property type="entry name" value="TRANSIENT RECEPTOR POTENTIAL CATION CHANNEL SUBFAMILY M MEMBER 2"/>
    <property type="match status" value="1"/>
</dbReference>
<dbReference type="InterPro" id="IPR005821">
    <property type="entry name" value="Ion_trans_dom"/>
</dbReference>
<evidence type="ECO:0000259" key="10">
    <source>
        <dbReference type="Pfam" id="PF00520"/>
    </source>
</evidence>
<evidence type="ECO:0000256" key="4">
    <source>
        <dbReference type="ARBA" id="ARBA00022989"/>
    </source>
</evidence>
<feature type="transmembrane region" description="Helical" evidence="9">
    <location>
        <begin position="730"/>
        <end position="752"/>
    </location>
</feature>
<keyword evidence="4 9" id="KW-1133">Transmembrane helix</keyword>
<reference evidence="13" key="1">
    <citation type="submission" date="2023-03" db="UniProtKB">
        <authorList>
            <consortium name="Ensembl"/>
        </authorList>
    </citation>
    <scope>IDENTIFICATION</scope>
</reference>
<keyword evidence="6 9" id="KW-0472">Membrane</keyword>
<accession>A0A8C4KZB7</accession>
<evidence type="ECO:0000256" key="5">
    <source>
        <dbReference type="ARBA" id="ARBA00023065"/>
    </source>
</evidence>
<feature type="transmembrane region" description="Helical" evidence="9">
    <location>
        <begin position="578"/>
        <end position="598"/>
    </location>
</feature>
<feature type="domain" description="TRPM-like" evidence="12">
    <location>
        <begin position="379"/>
        <end position="453"/>
    </location>
</feature>
<evidence type="ECO:0000259" key="12">
    <source>
        <dbReference type="Pfam" id="PF25508"/>
    </source>
</evidence>
<dbReference type="InterPro" id="IPR041491">
    <property type="entry name" value="TRPM_SLOG"/>
</dbReference>
<keyword evidence="3 9" id="KW-0812">Transmembrane</keyword>
<dbReference type="Pfam" id="PF18139">
    <property type="entry name" value="LSDAT_euk"/>
    <property type="match status" value="1"/>
</dbReference>
<feature type="domain" description="Ion transport" evidence="10">
    <location>
        <begin position="568"/>
        <end position="766"/>
    </location>
</feature>
<proteinExistence type="predicted"/>
<keyword evidence="5" id="KW-0406">Ion transport</keyword>
<dbReference type="Pfam" id="PF00520">
    <property type="entry name" value="Ion_trans"/>
    <property type="match status" value="1"/>
</dbReference>
<feature type="domain" description="TRPM-like" evidence="12">
    <location>
        <begin position="473"/>
        <end position="561"/>
    </location>
</feature>
<evidence type="ECO:0000256" key="8">
    <source>
        <dbReference type="SAM" id="MobiDB-lite"/>
    </source>
</evidence>
<dbReference type="GO" id="GO:0005886">
    <property type="term" value="C:plasma membrane"/>
    <property type="evidence" value="ECO:0007669"/>
    <property type="project" value="TreeGrafter"/>
</dbReference>
<dbReference type="Gene3D" id="3.40.50.450">
    <property type="match status" value="1"/>
</dbReference>
<dbReference type="InterPro" id="IPR050927">
    <property type="entry name" value="TRPM"/>
</dbReference>
<protein>
    <submittedName>
        <fullName evidence="13">Transient receptor potential cation channel subfamily M member 2</fullName>
    </submittedName>
</protein>
<organism evidence="13">
    <name type="scientific">Equus asinus asinus</name>
    <dbReference type="NCBI Taxonomy" id="83772"/>
    <lineage>
        <taxon>Eukaryota</taxon>
        <taxon>Metazoa</taxon>
        <taxon>Chordata</taxon>
        <taxon>Craniata</taxon>
        <taxon>Vertebrata</taxon>
        <taxon>Euteleostomi</taxon>
        <taxon>Mammalia</taxon>
        <taxon>Eutheria</taxon>
        <taxon>Laurasiatheria</taxon>
        <taxon>Perissodactyla</taxon>
        <taxon>Equidae</taxon>
        <taxon>Equus</taxon>
    </lineage>
</organism>